<gene>
    <name evidence="1" type="ORF">Pint_36332</name>
</gene>
<keyword evidence="2" id="KW-1185">Reference proteome</keyword>
<proteinExistence type="predicted"/>
<protein>
    <submittedName>
        <fullName evidence="1">Uncharacterized protein</fullName>
    </submittedName>
</protein>
<accession>A0ACC0Y439</accession>
<dbReference type="Proteomes" id="UP001163603">
    <property type="component" value="Chromosome 9"/>
</dbReference>
<evidence type="ECO:0000313" key="2">
    <source>
        <dbReference type="Proteomes" id="UP001163603"/>
    </source>
</evidence>
<dbReference type="EMBL" id="CM047744">
    <property type="protein sequence ID" value="KAJ0028111.1"/>
    <property type="molecule type" value="Genomic_DNA"/>
</dbReference>
<evidence type="ECO:0000313" key="1">
    <source>
        <dbReference type="EMBL" id="KAJ0028111.1"/>
    </source>
</evidence>
<reference evidence="2" key="1">
    <citation type="journal article" date="2023" name="G3 (Bethesda)">
        <title>Genome assembly and association tests identify interacting loci associated with vigor, precocity, and sex in interspecific pistachio rootstocks.</title>
        <authorList>
            <person name="Palmer W."/>
            <person name="Jacygrad E."/>
            <person name="Sagayaradj S."/>
            <person name="Cavanaugh K."/>
            <person name="Han R."/>
            <person name="Bertier L."/>
            <person name="Beede B."/>
            <person name="Kafkas S."/>
            <person name="Golino D."/>
            <person name="Preece J."/>
            <person name="Michelmore R."/>
        </authorList>
    </citation>
    <scope>NUCLEOTIDE SEQUENCE [LARGE SCALE GENOMIC DNA]</scope>
</reference>
<name>A0ACC0Y439_9ROSI</name>
<organism evidence="1 2">
    <name type="scientific">Pistacia integerrima</name>
    <dbReference type="NCBI Taxonomy" id="434235"/>
    <lineage>
        <taxon>Eukaryota</taxon>
        <taxon>Viridiplantae</taxon>
        <taxon>Streptophyta</taxon>
        <taxon>Embryophyta</taxon>
        <taxon>Tracheophyta</taxon>
        <taxon>Spermatophyta</taxon>
        <taxon>Magnoliopsida</taxon>
        <taxon>eudicotyledons</taxon>
        <taxon>Gunneridae</taxon>
        <taxon>Pentapetalae</taxon>
        <taxon>rosids</taxon>
        <taxon>malvids</taxon>
        <taxon>Sapindales</taxon>
        <taxon>Anacardiaceae</taxon>
        <taxon>Pistacia</taxon>
    </lineage>
</organism>
<sequence>MVEYIFAVGGAIVEEGSVILAAVLDVAKTERLVDLSLKTEFIDRAREQSSSSQTHKKVLSLPEYDYALGYASLSDYNIQNFPQKQFVNGQSVIATIMALPSPSTAGRLLLLLKSISEVSETSSSKRSKKKSAYSIGSLVQAEITEIKPLELRLKFGIGFHGRVHITEVNDDKNNIPENPFSNFRVGQTVTARIVAKSNQPDNKKSHHWELSIKPTLVTGSSELESKLLSEEFDFSTGQCVTGYVACEPSELREFQKFLHVGKAVTGHVLSINREKKLLRLVRLPFGHQGSNKMDDNKISDDNTAAHIHEGDIVGGRISKILPGVGGLVVQIGPHMFGRVHFVELKDSWVHDPLSGYHEGQFVKCKVLEISRSIKGTIHVDLSLRLSLDGMRGRSSSDLSIDVDTPGNRLEKIEDLSPNMAVQGYVKHVTSKGCFILLSRKLDAKILLSNLSDGFVESPEKEFPVGKLVVGRVLSVEPLSKRVEVTLKTLNSSNASKSEMNDLSSLHVGDIVSGRIKRVESYGLFIIIDRTTLVGLCHVSEISDDRVENIDTKYRAGEKVMVKILKVDEEKRRISLGMKNSYFSSDNDLEMLSEEETDEDIEENGSHNHSSMLDGSLPSAEDSDDGSEDGEDMVLSQSESRASVPPLEVTLEDIEQPDVDNVVGQSTEHIDEADNKDEKNKRRAKKKAKEERELEIRAAEERLLEKDAPKTPDEFERLVRSSPNSSFVWIKYMAFMLSLADVEKARSIAERALRTINIREENEKLNIWVAYFNLENEYGNPPEEAVVKLFQKALQYLDPKKVHLALLAMYERTDQHKLAHELLEKMTKKFKHSCKVWLRRVQRILKQQQDGVQSVVQRALLSLPCHKHIKFISQTAILEFKTGVPDRGRSMFEGILREYPKRTDLWSIYLDQEIRLGDVDLIRSLFERATSLSLPPKKMKFLFKKYLEYEKSVGDESRIEYVKQRAMEYVESTLA</sequence>
<comment type="caution">
    <text evidence="1">The sequence shown here is derived from an EMBL/GenBank/DDBJ whole genome shotgun (WGS) entry which is preliminary data.</text>
</comment>